<dbReference type="EMBL" id="JAWZYT010006507">
    <property type="protein sequence ID" value="KAK4288047.1"/>
    <property type="molecule type" value="Genomic_DNA"/>
</dbReference>
<protein>
    <submittedName>
        <fullName evidence="2">Uncharacterized protein</fullName>
    </submittedName>
</protein>
<evidence type="ECO:0000256" key="1">
    <source>
        <dbReference type="SAM" id="MobiDB-lite"/>
    </source>
</evidence>
<reference evidence="2" key="1">
    <citation type="submission" date="2023-11" db="EMBL/GenBank/DDBJ databases">
        <title>Genome assemblies of two species of porcelain crab, Petrolisthes cinctipes and Petrolisthes manimaculis (Anomura: Porcellanidae).</title>
        <authorList>
            <person name="Angst P."/>
        </authorList>
    </citation>
    <scope>NUCLEOTIDE SEQUENCE</scope>
    <source>
        <strain evidence="2">PB745_02</strain>
        <tissue evidence="2">Gill</tissue>
    </source>
</reference>
<organism evidence="2 3">
    <name type="scientific">Petrolisthes manimaculis</name>
    <dbReference type="NCBI Taxonomy" id="1843537"/>
    <lineage>
        <taxon>Eukaryota</taxon>
        <taxon>Metazoa</taxon>
        <taxon>Ecdysozoa</taxon>
        <taxon>Arthropoda</taxon>
        <taxon>Crustacea</taxon>
        <taxon>Multicrustacea</taxon>
        <taxon>Malacostraca</taxon>
        <taxon>Eumalacostraca</taxon>
        <taxon>Eucarida</taxon>
        <taxon>Decapoda</taxon>
        <taxon>Pleocyemata</taxon>
        <taxon>Anomura</taxon>
        <taxon>Galatheoidea</taxon>
        <taxon>Porcellanidae</taxon>
        <taxon>Petrolisthes</taxon>
    </lineage>
</organism>
<dbReference type="AlphaFoldDB" id="A0AAE1TJZ3"/>
<sequence length="71" mass="8650">MMEVEEDLMERKMMKKDVTMRKEMKEKMNKRKVVGDLRKNKMFVKMMGIKTEKENDNKKKRYKMKEGGEGE</sequence>
<proteinExistence type="predicted"/>
<dbReference type="Proteomes" id="UP001292094">
    <property type="component" value="Unassembled WGS sequence"/>
</dbReference>
<evidence type="ECO:0000313" key="3">
    <source>
        <dbReference type="Proteomes" id="UP001292094"/>
    </source>
</evidence>
<name>A0AAE1TJZ3_9EUCA</name>
<gene>
    <name evidence="2" type="ORF">Pmani_038903</name>
</gene>
<evidence type="ECO:0000313" key="2">
    <source>
        <dbReference type="EMBL" id="KAK4288047.1"/>
    </source>
</evidence>
<keyword evidence="3" id="KW-1185">Reference proteome</keyword>
<feature type="region of interest" description="Disordered" evidence="1">
    <location>
        <begin position="52"/>
        <end position="71"/>
    </location>
</feature>
<comment type="caution">
    <text evidence="2">The sequence shown here is derived from an EMBL/GenBank/DDBJ whole genome shotgun (WGS) entry which is preliminary data.</text>
</comment>
<accession>A0AAE1TJZ3</accession>